<evidence type="ECO:0000256" key="1">
    <source>
        <dbReference type="ARBA" id="ARBA00004141"/>
    </source>
</evidence>
<dbReference type="Gene3D" id="1.20.1540.10">
    <property type="entry name" value="Rhomboid-like"/>
    <property type="match status" value="1"/>
</dbReference>
<dbReference type="Pfam" id="PF01694">
    <property type="entry name" value="Rhomboid"/>
    <property type="match status" value="1"/>
</dbReference>
<evidence type="ECO:0000313" key="9">
    <source>
        <dbReference type="EMBL" id="TFK43875.1"/>
    </source>
</evidence>
<evidence type="ECO:0000313" key="10">
    <source>
        <dbReference type="Proteomes" id="UP000308652"/>
    </source>
</evidence>
<dbReference type="Pfam" id="PF02845">
    <property type="entry name" value="CUE"/>
    <property type="match status" value="1"/>
</dbReference>
<dbReference type="InterPro" id="IPR022764">
    <property type="entry name" value="Peptidase_S54_rhomboid_dom"/>
</dbReference>
<dbReference type="SUPFAM" id="SSF144091">
    <property type="entry name" value="Rhomboid-like"/>
    <property type="match status" value="1"/>
</dbReference>
<dbReference type="EMBL" id="ML213591">
    <property type="protein sequence ID" value="TFK43875.1"/>
    <property type="molecule type" value="Genomic_DNA"/>
</dbReference>
<feature type="region of interest" description="Disordered" evidence="5">
    <location>
        <begin position="213"/>
        <end position="273"/>
    </location>
</feature>
<evidence type="ECO:0000256" key="6">
    <source>
        <dbReference type="SAM" id="Phobius"/>
    </source>
</evidence>
<dbReference type="PANTHER" id="PTHR43066">
    <property type="entry name" value="RHOMBOID-RELATED PROTEIN"/>
    <property type="match status" value="1"/>
</dbReference>
<evidence type="ECO:0000256" key="2">
    <source>
        <dbReference type="ARBA" id="ARBA00022692"/>
    </source>
</evidence>
<keyword evidence="2 6" id="KW-0812">Transmembrane</keyword>
<dbReference type="OrthoDB" id="272778at2759"/>
<keyword evidence="3 6" id="KW-1133">Transmembrane helix</keyword>
<proteinExistence type="predicted"/>
<dbReference type="InterPro" id="IPR003892">
    <property type="entry name" value="CUE"/>
</dbReference>
<reference evidence="9 10" key="1">
    <citation type="journal article" date="2019" name="Nat. Ecol. Evol.">
        <title>Megaphylogeny resolves global patterns of mushroom evolution.</title>
        <authorList>
            <person name="Varga T."/>
            <person name="Krizsan K."/>
            <person name="Foldi C."/>
            <person name="Dima B."/>
            <person name="Sanchez-Garcia M."/>
            <person name="Sanchez-Ramirez S."/>
            <person name="Szollosi G.J."/>
            <person name="Szarkandi J.G."/>
            <person name="Papp V."/>
            <person name="Albert L."/>
            <person name="Andreopoulos W."/>
            <person name="Angelini C."/>
            <person name="Antonin V."/>
            <person name="Barry K.W."/>
            <person name="Bougher N.L."/>
            <person name="Buchanan P."/>
            <person name="Buyck B."/>
            <person name="Bense V."/>
            <person name="Catcheside P."/>
            <person name="Chovatia M."/>
            <person name="Cooper J."/>
            <person name="Damon W."/>
            <person name="Desjardin D."/>
            <person name="Finy P."/>
            <person name="Geml J."/>
            <person name="Haridas S."/>
            <person name="Hughes K."/>
            <person name="Justo A."/>
            <person name="Karasinski D."/>
            <person name="Kautmanova I."/>
            <person name="Kiss B."/>
            <person name="Kocsube S."/>
            <person name="Kotiranta H."/>
            <person name="LaButti K.M."/>
            <person name="Lechner B.E."/>
            <person name="Liimatainen K."/>
            <person name="Lipzen A."/>
            <person name="Lukacs Z."/>
            <person name="Mihaltcheva S."/>
            <person name="Morgado L.N."/>
            <person name="Niskanen T."/>
            <person name="Noordeloos M.E."/>
            <person name="Ohm R.A."/>
            <person name="Ortiz-Santana B."/>
            <person name="Ovrebo C."/>
            <person name="Racz N."/>
            <person name="Riley R."/>
            <person name="Savchenko A."/>
            <person name="Shiryaev A."/>
            <person name="Soop K."/>
            <person name="Spirin V."/>
            <person name="Szebenyi C."/>
            <person name="Tomsovsky M."/>
            <person name="Tulloss R.E."/>
            <person name="Uehling J."/>
            <person name="Grigoriev I.V."/>
            <person name="Vagvolgyi C."/>
            <person name="Papp T."/>
            <person name="Martin F.M."/>
            <person name="Miettinen O."/>
            <person name="Hibbett D.S."/>
            <person name="Nagy L.G."/>
        </authorList>
    </citation>
    <scope>NUCLEOTIDE SEQUENCE [LARGE SCALE GENOMIC DNA]</scope>
    <source>
        <strain evidence="9 10">CBS 166.37</strain>
    </source>
</reference>
<feature type="transmembrane region" description="Helical" evidence="6">
    <location>
        <begin position="152"/>
        <end position="182"/>
    </location>
</feature>
<evidence type="ECO:0008006" key="11">
    <source>
        <dbReference type="Google" id="ProtNLM"/>
    </source>
</evidence>
<evidence type="ECO:0000259" key="8">
    <source>
        <dbReference type="Pfam" id="PF02845"/>
    </source>
</evidence>
<evidence type="ECO:0000259" key="7">
    <source>
        <dbReference type="Pfam" id="PF01694"/>
    </source>
</evidence>
<evidence type="ECO:0000256" key="4">
    <source>
        <dbReference type="ARBA" id="ARBA00023136"/>
    </source>
</evidence>
<dbReference type="GO" id="GO:0016020">
    <property type="term" value="C:membrane"/>
    <property type="evidence" value="ECO:0007669"/>
    <property type="project" value="UniProtKB-SubCell"/>
</dbReference>
<dbReference type="AlphaFoldDB" id="A0A5C3MGV2"/>
<dbReference type="PANTHER" id="PTHR43066:SF21">
    <property type="entry name" value="UBIQUITIN-ASSOCIATED DOMAIN-CONTAINING PROTEIN 2"/>
    <property type="match status" value="1"/>
</dbReference>
<evidence type="ECO:0000256" key="5">
    <source>
        <dbReference type="SAM" id="MobiDB-lite"/>
    </source>
</evidence>
<dbReference type="STRING" id="68775.A0A5C3MGV2"/>
<keyword evidence="4 6" id="KW-0472">Membrane</keyword>
<evidence type="ECO:0000256" key="3">
    <source>
        <dbReference type="ARBA" id="ARBA00022989"/>
    </source>
</evidence>
<comment type="subcellular location">
    <subcellularLocation>
        <location evidence="1">Membrane</location>
        <topology evidence="1">Multi-pass membrane protein</topology>
    </subcellularLocation>
</comment>
<protein>
    <recommendedName>
        <fullName evidence="11">CUE domain-containing protein</fullName>
    </recommendedName>
</protein>
<gene>
    <name evidence="9" type="ORF">BDQ12DRAFT_675709</name>
</gene>
<feature type="transmembrane region" description="Helical" evidence="6">
    <location>
        <begin position="112"/>
        <end position="131"/>
    </location>
</feature>
<dbReference type="GO" id="GO:0043130">
    <property type="term" value="F:ubiquitin binding"/>
    <property type="evidence" value="ECO:0007669"/>
    <property type="project" value="InterPro"/>
</dbReference>
<feature type="domain" description="CUE" evidence="8">
    <location>
        <begin position="299"/>
        <end position="334"/>
    </location>
</feature>
<feature type="transmembrane region" description="Helical" evidence="6">
    <location>
        <begin position="85"/>
        <end position="106"/>
    </location>
</feature>
<sequence>MSFEHASVSKGLMVSCAVTSILAGIFDIKHYFHLQFVPHISRHHQYWRLLIHHLAFSNSSDLLLGELILFNAGIQIERQFGSIKFASFAFVITLVATLFEFMAVILFHRVGLNHIAVGPSALVFSILYQYSRIVPSTYNYRIFGVPLTNKSINYLLGFQIAISRLPGSAAVVVIGILTGQLYRSDLASLKTYRLPPSVVRFIVRFVGPLFGSSRPPRRSNRALSDDSRESSVRNTENSSHNDEVITTARTPPTGAMPRARGAANDGAGGGSSSVVREWVDELTGRTERANAGIRVPSEAEIVQLTTMFPSLDREVVIGALQRSPNIEGAVETLLVSQR</sequence>
<dbReference type="Proteomes" id="UP000308652">
    <property type="component" value="Unassembled WGS sequence"/>
</dbReference>
<dbReference type="InterPro" id="IPR035952">
    <property type="entry name" value="Rhomboid-like_sf"/>
</dbReference>
<name>A0A5C3MGV2_9AGAR</name>
<dbReference type="CDD" id="cd14279">
    <property type="entry name" value="CUE"/>
    <property type="match status" value="1"/>
</dbReference>
<accession>A0A5C3MGV2</accession>
<keyword evidence="10" id="KW-1185">Reference proteome</keyword>
<dbReference type="GO" id="GO:0004252">
    <property type="term" value="F:serine-type endopeptidase activity"/>
    <property type="evidence" value="ECO:0007669"/>
    <property type="project" value="InterPro"/>
</dbReference>
<organism evidence="9 10">
    <name type="scientific">Crucibulum laeve</name>
    <dbReference type="NCBI Taxonomy" id="68775"/>
    <lineage>
        <taxon>Eukaryota</taxon>
        <taxon>Fungi</taxon>
        <taxon>Dikarya</taxon>
        <taxon>Basidiomycota</taxon>
        <taxon>Agaricomycotina</taxon>
        <taxon>Agaricomycetes</taxon>
        <taxon>Agaricomycetidae</taxon>
        <taxon>Agaricales</taxon>
        <taxon>Agaricineae</taxon>
        <taxon>Nidulariaceae</taxon>
        <taxon>Crucibulum</taxon>
    </lineage>
</organism>
<feature type="domain" description="Peptidase S54 rhomboid" evidence="7">
    <location>
        <begin position="44"/>
        <end position="162"/>
    </location>
</feature>